<dbReference type="CDD" id="cd00009">
    <property type="entry name" value="AAA"/>
    <property type="match status" value="1"/>
</dbReference>
<evidence type="ECO:0000259" key="9">
    <source>
        <dbReference type="SMART" id="SM00382"/>
    </source>
</evidence>
<evidence type="ECO:0000256" key="7">
    <source>
        <dbReference type="HAMAP-Rule" id="MF_01508"/>
    </source>
</evidence>
<evidence type="ECO:0000256" key="1">
    <source>
        <dbReference type="ARBA" id="ARBA00006878"/>
    </source>
</evidence>
<dbReference type="PANTHER" id="PTHR23389">
    <property type="entry name" value="CHROMOSOME TRANSMISSION FIDELITY FACTOR 18"/>
    <property type="match status" value="1"/>
</dbReference>
<reference evidence="10 11" key="1">
    <citation type="submission" date="2009-06" db="EMBL/GenBank/DDBJ databases">
        <title>Molecular Evidence for Microbiologically Influenced Corrosion from genome of Methanogen.</title>
        <authorList>
            <person name="Ito N."/>
            <person name="Tsurumaru H."/>
            <person name="Shimizu A."/>
            <person name="Harada T."/>
            <person name="Hosoyama A."/>
            <person name="Horikawa H."/>
            <person name="Wakai S."/>
            <person name="Sasaki K."/>
            <person name="Nishijima K."/>
            <person name="Ataku H."/>
            <person name="Yamazaki J."/>
            <person name="Mise M."/>
            <person name="Yamazaki S."/>
            <person name="Tanikawa S."/>
            <person name="Harayama S."/>
            <person name="Fujita N."/>
        </authorList>
    </citation>
    <scope>NUCLEOTIDE SEQUENCE [LARGE SCALE GENOMIC DNA]</scope>
    <source>
        <strain evidence="11">OS7 ( NBRC 103642)</strain>
    </source>
</reference>
<dbReference type="GO" id="GO:0003689">
    <property type="term" value="F:DNA clamp loader activity"/>
    <property type="evidence" value="ECO:0007669"/>
    <property type="project" value="UniProtKB-UniRule"/>
</dbReference>
<name>A0A2Z5PI37_METMI</name>
<evidence type="ECO:0000256" key="5">
    <source>
        <dbReference type="ARBA" id="ARBA00022840"/>
    </source>
</evidence>
<dbReference type="InterPro" id="IPR047854">
    <property type="entry name" value="RFC_lid"/>
</dbReference>
<dbReference type="CDD" id="cd18140">
    <property type="entry name" value="HLD_clamp_RFC"/>
    <property type="match status" value="1"/>
</dbReference>
<feature type="compositionally biased region" description="Basic and acidic residues" evidence="8">
    <location>
        <begin position="442"/>
        <end position="480"/>
    </location>
</feature>
<dbReference type="Proteomes" id="UP000263689">
    <property type="component" value="Chromosome"/>
</dbReference>
<comment type="function">
    <text evidence="7">Part of the RFC clamp loader complex which loads the PCNA sliding clamp onto DNA.</text>
</comment>
<evidence type="ECO:0000256" key="4">
    <source>
        <dbReference type="ARBA" id="ARBA00022741"/>
    </source>
</evidence>
<evidence type="ECO:0000256" key="3">
    <source>
        <dbReference type="ARBA" id="ARBA00022705"/>
    </source>
</evidence>
<dbReference type="NCBIfam" id="NF003229">
    <property type="entry name" value="PRK04195.1-5"/>
    <property type="match status" value="1"/>
</dbReference>
<gene>
    <name evidence="7 10" type="primary">rfcL</name>
    <name evidence="10" type="ORF">MMOS7_03570</name>
</gene>
<dbReference type="RefSeq" id="WP_119720626.1">
    <property type="nucleotide sequence ID" value="NZ_AP011528.1"/>
</dbReference>
<dbReference type="GO" id="GO:0006260">
    <property type="term" value="P:DNA replication"/>
    <property type="evidence" value="ECO:0007669"/>
    <property type="project" value="UniProtKB-UniRule"/>
</dbReference>
<dbReference type="NCBIfam" id="NF003230">
    <property type="entry name" value="PRK04195.1-6"/>
    <property type="match status" value="1"/>
</dbReference>
<dbReference type="GO" id="GO:0016887">
    <property type="term" value="F:ATP hydrolysis activity"/>
    <property type="evidence" value="ECO:0007669"/>
    <property type="project" value="InterPro"/>
</dbReference>
<comment type="similarity">
    <text evidence="1 7">Belongs to the activator 1 small subunits family. RfcL subfamily.</text>
</comment>
<evidence type="ECO:0000256" key="6">
    <source>
        <dbReference type="ARBA" id="ARBA00032141"/>
    </source>
</evidence>
<feature type="compositionally biased region" description="Basic residues" evidence="8">
    <location>
        <begin position="419"/>
        <end position="428"/>
    </location>
</feature>
<dbReference type="KEGG" id="mmao:MMOS7_03570"/>
<protein>
    <recommendedName>
        <fullName evidence="2 7">Replication factor C large subunit</fullName>
        <shortName evidence="7">RFC large subunit</shortName>
    </recommendedName>
    <alternativeName>
        <fullName evidence="6 7">Clamp loader large subunit</fullName>
    </alternativeName>
</protein>
<dbReference type="Gene3D" id="3.40.50.300">
    <property type="entry name" value="P-loop containing nucleotide triphosphate hydrolases"/>
    <property type="match status" value="1"/>
</dbReference>
<organism evidence="10 11">
    <name type="scientific">Methanococcus maripaludis OS7</name>
    <dbReference type="NCBI Taxonomy" id="637915"/>
    <lineage>
        <taxon>Archaea</taxon>
        <taxon>Methanobacteriati</taxon>
        <taxon>Methanobacteriota</taxon>
        <taxon>Methanomada group</taxon>
        <taxon>Methanococci</taxon>
        <taxon>Methanococcales</taxon>
        <taxon>Methanococcaceae</taxon>
        <taxon>Methanococcus</taxon>
    </lineage>
</organism>
<evidence type="ECO:0000256" key="2">
    <source>
        <dbReference type="ARBA" id="ARBA00014793"/>
    </source>
</evidence>
<dbReference type="GeneID" id="37874838"/>
<sequence length="486" mass="54529">MEEWVEKYRPKSLNDVAGHNKTKQALIEWIESIIGGQNQKPILLAGPPGSGKTTLAYAIANDYAFDVIELNASDKRNKDVISQVVGTAATSKSLTGRRTLIVLDEVDGLSGNDDRGGVAEIIKVLKTAENPVILTANDVYKPALMTLRNSVNLINVGSVHTNSIPPVLRRIALKEGFEIDEKIIKMIASHSGGDLRAAINDLQSLATGGSIEIEDAKELPDRDSEKSIFDAMRIIMKTTHYDIATSATRDVKEDIGTIEEWISENLPKEYLKYKDLAEGYDYLSKSDVFLGRVYRRQYFGLWRYASALMTAGTALAKEEKYRGFTRYGPPAIFTKLSRTKGSRQKMKDILKKIALKTHTSTKRARNTVDYLTVIFESNAEVSAELVEYYELTKDEIEFLTNKTITKKILSVIAGKKPKVKKETPKKKEKPKEVMPIIPKRPRISEPPKEPLKEVIEETLEKSVEKADTKEEKKKDPKKQATLDSFF</sequence>
<feature type="binding site" evidence="7">
    <location>
        <begin position="46"/>
        <end position="53"/>
    </location>
    <ligand>
        <name>ATP</name>
        <dbReference type="ChEBI" id="CHEBI:30616"/>
    </ligand>
</feature>
<dbReference type="SUPFAM" id="SSF52540">
    <property type="entry name" value="P-loop containing nucleoside triphosphate hydrolases"/>
    <property type="match status" value="1"/>
</dbReference>
<evidence type="ECO:0000313" key="11">
    <source>
        <dbReference type="Proteomes" id="UP000263689"/>
    </source>
</evidence>
<accession>A0A2Z5PI37</accession>
<dbReference type="AlphaFoldDB" id="A0A2Z5PI37"/>
<dbReference type="PANTHER" id="PTHR23389:SF6">
    <property type="entry name" value="REPLICATION FACTOR C SUBUNIT 1"/>
    <property type="match status" value="1"/>
</dbReference>
<keyword evidence="4 7" id="KW-0547">Nucleotide-binding</keyword>
<feature type="domain" description="AAA+ ATPase" evidence="9">
    <location>
        <begin position="38"/>
        <end position="157"/>
    </location>
</feature>
<dbReference type="HAMAP" id="MF_01508">
    <property type="entry name" value="RfcL"/>
    <property type="match status" value="1"/>
</dbReference>
<dbReference type="InterPro" id="IPR003959">
    <property type="entry name" value="ATPase_AAA_core"/>
</dbReference>
<feature type="region of interest" description="Disordered" evidence="8">
    <location>
        <begin position="419"/>
        <end position="486"/>
    </location>
</feature>
<keyword evidence="5 7" id="KW-0067">ATP-binding</keyword>
<dbReference type="Pfam" id="PF00004">
    <property type="entry name" value="AAA"/>
    <property type="match status" value="1"/>
</dbReference>
<evidence type="ECO:0000256" key="8">
    <source>
        <dbReference type="SAM" id="MobiDB-lite"/>
    </source>
</evidence>
<dbReference type="Gene3D" id="1.10.8.60">
    <property type="match status" value="1"/>
</dbReference>
<dbReference type="InterPro" id="IPR023935">
    <property type="entry name" value="Rep_factor-C_lsu"/>
</dbReference>
<keyword evidence="3 7" id="KW-0235">DNA replication</keyword>
<proteinExistence type="inferred from homology"/>
<evidence type="ECO:0000313" key="10">
    <source>
        <dbReference type="EMBL" id="BAP62443.1"/>
    </source>
</evidence>
<dbReference type="GO" id="GO:0005524">
    <property type="term" value="F:ATP binding"/>
    <property type="evidence" value="ECO:0007669"/>
    <property type="project" value="UniProtKB-UniRule"/>
</dbReference>
<dbReference type="InterPro" id="IPR003593">
    <property type="entry name" value="AAA+_ATPase"/>
</dbReference>
<dbReference type="EMBL" id="AP011528">
    <property type="protein sequence ID" value="BAP62443.1"/>
    <property type="molecule type" value="Genomic_DNA"/>
</dbReference>
<dbReference type="SMART" id="SM00382">
    <property type="entry name" value="AAA"/>
    <property type="match status" value="1"/>
</dbReference>
<dbReference type="Pfam" id="PF21960">
    <property type="entry name" value="RCF1-5-like_lid"/>
    <property type="match status" value="1"/>
</dbReference>
<dbReference type="InterPro" id="IPR027417">
    <property type="entry name" value="P-loop_NTPase"/>
</dbReference>
<comment type="subunit">
    <text evidence="7">Heteromultimer composed of small subunits (RfcS) and large subunits (RfcL).</text>
</comment>